<organism evidence="2 3">
    <name type="scientific">Ficus carica</name>
    <name type="common">Common fig</name>
    <dbReference type="NCBI Taxonomy" id="3494"/>
    <lineage>
        <taxon>Eukaryota</taxon>
        <taxon>Viridiplantae</taxon>
        <taxon>Streptophyta</taxon>
        <taxon>Embryophyta</taxon>
        <taxon>Tracheophyta</taxon>
        <taxon>Spermatophyta</taxon>
        <taxon>Magnoliopsida</taxon>
        <taxon>eudicotyledons</taxon>
        <taxon>Gunneridae</taxon>
        <taxon>Pentapetalae</taxon>
        <taxon>rosids</taxon>
        <taxon>fabids</taxon>
        <taxon>Rosales</taxon>
        <taxon>Moraceae</taxon>
        <taxon>Ficeae</taxon>
        <taxon>Ficus</taxon>
    </lineage>
</organism>
<gene>
    <name evidence="2" type="ORF">TIFTF001_007115</name>
</gene>
<evidence type="ECO:0000256" key="1">
    <source>
        <dbReference type="SAM" id="MobiDB-lite"/>
    </source>
</evidence>
<comment type="caution">
    <text evidence="2">The sequence shown here is derived from an EMBL/GenBank/DDBJ whole genome shotgun (WGS) entry which is preliminary data.</text>
</comment>
<evidence type="ECO:0000313" key="3">
    <source>
        <dbReference type="Proteomes" id="UP001187192"/>
    </source>
</evidence>
<name>A0AA88CZC3_FICCA</name>
<feature type="region of interest" description="Disordered" evidence="1">
    <location>
        <begin position="87"/>
        <end position="128"/>
    </location>
</feature>
<accession>A0AA88CZC3</accession>
<dbReference type="EMBL" id="BTGU01000007">
    <property type="protein sequence ID" value="GMN37795.1"/>
    <property type="molecule type" value="Genomic_DNA"/>
</dbReference>
<sequence length="154" mass="17708">MRQLAKSPHVDSQEQIIREERQQKIKVYPFQIEIVKLQIEKRNIPIKEHDIITETCKDQNFLGKFPTIPKKRNQERKFCGDLGEAKERRREGRRGGAARFGGRRRGREVADRGEEALAADMSGRDRDPAERQAMVVAVAVAAKRKSEARAFARV</sequence>
<proteinExistence type="predicted"/>
<evidence type="ECO:0000313" key="2">
    <source>
        <dbReference type="EMBL" id="GMN37795.1"/>
    </source>
</evidence>
<protein>
    <submittedName>
        <fullName evidence="2">Uncharacterized protein</fullName>
    </submittedName>
</protein>
<dbReference type="AlphaFoldDB" id="A0AA88CZC3"/>
<reference evidence="2" key="1">
    <citation type="submission" date="2023-07" db="EMBL/GenBank/DDBJ databases">
        <title>draft genome sequence of fig (Ficus carica).</title>
        <authorList>
            <person name="Takahashi T."/>
            <person name="Nishimura K."/>
        </authorList>
    </citation>
    <scope>NUCLEOTIDE SEQUENCE</scope>
</reference>
<keyword evidence="3" id="KW-1185">Reference proteome</keyword>
<dbReference type="Proteomes" id="UP001187192">
    <property type="component" value="Unassembled WGS sequence"/>
</dbReference>